<dbReference type="CTD" id="20205054"/>
<reference evidence="1 3" key="2">
    <citation type="journal article" date="2013" name="Nature">
        <title>Insights into bilaterian evolution from three spiralian genomes.</title>
        <authorList>
            <person name="Simakov O."/>
            <person name="Marletaz F."/>
            <person name="Cho S.J."/>
            <person name="Edsinger-Gonzales E."/>
            <person name="Havlak P."/>
            <person name="Hellsten U."/>
            <person name="Kuo D.H."/>
            <person name="Larsson T."/>
            <person name="Lv J."/>
            <person name="Arendt D."/>
            <person name="Savage R."/>
            <person name="Osoegawa K."/>
            <person name="de Jong P."/>
            <person name="Grimwood J."/>
            <person name="Chapman J.A."/>
            <person name="Shapiro H."/>
            <person name="Aerts A."/>
            <person name="Otillar R.P."/>
            <person name="Terry A.Y."/>
            <person name="Boore J.L."/>
            <person name="Grigoriev I.V."/>
            <person name="Lindberg D.R."/>
            <person name="Seaver E.C."/>
            <person name="Weisblat D.A."/>
            <person name="Putnam N.H."/>
            <person name="Rokhsar D.S."/>
        </authorList>
    </citation>
    <scope>NUCLEOTIDE SEQUENCE</scope>
</reference>
<reference evidence="2" key="3">
    <citation type="submission" date="2015-06" db="UniProtKB">
        <authorList>
            <consortium name="EnsemblMetazoa"/>
        </authorList>
    </citation>
    <scope>IDENTIFICATION</scope>
</reference>
<dbReference type="Proteomes" id="UP000015101">
    <property type="component" value="Unassembled WGS sequence"/>
</dbReference>
<dbReference type="InParanoid" id="T1F8A5"/>
<dbReference type="EMBL" id="KB096743">
    <property type="protein sequence ID" value="ESO01638.1"/>
    <property type="molecule type" value="Genomic_DNA"/>
</dbReference>
<evidence type="ECO:0000313" key="1">
    <source>
        <dbReference type="EMBL" id="ESO01638.1"/>
    </source>
</evidence>
<organism evidence="2 3">
    <name type="scientific">Helobdella robusta</name>
    <name type="common">Californian leech</name>
    <dbReference type="NCBI Taxonomy" id="6412"/>
    <lineage>
        <taxon>Eukaryota</taxon>
        <taxon>Metazoa</taxon>
        <taxon>Spiralia</taxon>
        <taxon>Lophotrochozoa</taxon>
        <taxon>Annelida</taxon>
        <taxon>Clitellata</taxon>
        <taxon>Hirudinea</taxon>
        <taxon>Rhynchobdellida</taxon>
        <taxon>Glossiphoniidae</taxon>
        <taxon>Helobdella</taxon>
    </lineage>
</organism>
<dbReference type="EMBL" id="AMQM01004975">
    <property type="status" value="NOT_ANNOTATED_CDS"/>
    <property type="molecule type" value="Genomic_DNA"/>
</dbReference>
<name>T1F8A5_HELRO</name>
<evidence type="ECO:0000313" key="3">
    <source>
        <dbReference type="Proteomes" id="UP000015101"/>
    </source>
</evidence>
<reference evidence="3" key="1">
    <citation type="submission" date="2012-12" db="EMBL/GenBank/DDBJ databases">
        <authorList>
            <person name="Hellsten U."/>
            <person name="Grimwood J."/>
            <person name="Chapman J.A."/>
            <person name="Shapiro H."/>
            <person name="Aerts A."/>
            <person name="Otillar R.P."/>
            <person name="Terry A.Y."/>
            <person name="Boore J.L."/>
            <person name="Simakov O."/>
            <person name="Marletaz F."/>
            <person name="Cho S.-J."/>
            <person name="Edsinger-Gonzales E."/>
            <person name="Havlak P."/>
            <person name="Kuo D.-H."/>
            <person name="Larsson T."/>
            <person name="Lv J."/>
            <person name="Arendt D."/>
            <person name="Savage R."/>
            <person name="Osoegawa K."/>
            <person name="de Jong P."/>
            <person name="Lindberg D.R."/>
            <person name="Seaver E.C."/>
            <person name="Weisblat D.A."/>
            <person name="Putnam N.H."/>
            <person name="Grigoriev I.V."/>
            <person name="Rokhsar D.S."/>
        </authorList>
    </citation>
    <scope>NUCLEOTIDE SEQUENCE</scope>
</reference>
<accession>T1F8A5</accession>
<dbReference type="HOGENOM" id="CLU_1046885_0_0_1"/>
<keyword evidence="3" id="KW-1185">Reference proteome</keyword>
<gene>
    <name evidence="2" type="primary">20205054</name>
    <name evidence="1" type="ORF">HELRODRAFT_174597</name>
</gene>
<dbReference type="RefSeq" id="XP_009020292.1">
    <property type="nucleotide sequence ID" value="XM_009022044.1"/>
</dbReference>
<proteinExistence type="predicted"/>
<dbReference type="GeneID" id="20205054"/>
<dbReference type="EnsemblMetazoa" id="HelroT174597">
    <property type="protein sequence ID" value="HelroP174597"/>
    <property type="gene ID" value="HelroG174597"/>
</dbReference>
<evidence type="ECO:0000313" key="2">
    <source>
        <dbReference type="EnsemblMetazoa" id="HelroP174597"/>
    </source>
</evidence>
<protein>
    <submittedName>
        <fullName evidence="1 2">Uncharacterized protein</fullName>
    </submittedName>
</protein>
<dbReference type="KEGG" id="hro:HELRODRAFT_174597"/>
<sequence>MKFHENSNANNNIDEGVEQSTERFNLFNELVENLLEPLKSTKLDNFLQLSSQHENVSDLKIKEEEKDNKLNDKLNHFENRRNMEIFKAKRFRKRFIQVIHKLENVSSDEVVSSSNGGDILTKNSVKNDSLSTSVWSAESSLHVSSKSLGETISTIRLDDDSNLSPISIYPIHLNDDSSRKLTCEISPKTKPDDITLAKDNPTNTSVWSMPTIILDEDSCSSPISIYTIHFDNYSPNRTTSEISNKTMPDKLANLLASESSLQANTE</sequence>
<dbReference type="AlphaFoldDB" id="T1F8A5"/>